<evidence type="ECO:0000256" key="16">
    <source>
        <dbReference type="ARBA" id="ARBA00023157"/>
    </source>
</evidence>
<evidence type="ECO:0000256" key="11">
    <source>
        <dbReference type="ARBA" id="ARBA00022824"/>
    </source>
</evidence>
<keyword evidence="16" id="KW-1015">Disulfide bond</keyword>
<comment type="subcellular location">
    <subcellularLocation>
        <location evidence="2">Endoplasmic reticulum membrane</location>
        <topology evidence="2">Single-pass type II membrane protein</topology>
    </subcellularLocation>
    <subcellularLocation>
        <location evidence="1">Golgi apparatus membrane</location>
        <topology evidence="1">Single-pass type II membrane protein</topology>
    </subcellularLocation>
</comment>
<dbReference type="UniPathway" id="UPA00755"/>
<evidence type="ECO:0000256" key="17">
    <source>
        <dbReference type="ARBA" id="ARBA00023180"/>
    </source>
</evidence>
<evidence type="ECO:0000256" key="10">
    <source>
        <dbReference type="ARBA" id="ARBA00022723"/>
    </source>
</evidence>
<feature type="transmembrane region" description="Helical" evidence="21">
    <location>
        <begin position="20"/>
        <end position="37"/>
    </location>
</feature>
<comment type="caution">
    <text evidence="23">The sequence shown here is derived from an EMBL/GenBank/DDBJ whole genome shotgun (WGS) entry which is preliminary data.</text>
</comment>
<evidence type="ECO:0000256" key="21">
    <source>
        <dbReference type="SAM" id="Phobius"/>
    </source>
</evidence>
<gene>
    <name evidence="23" type="ORF">MBJ925_LOCUS19239</name>
</gene>
<dbReference type="GO" id="GO:0015012">
    <property type="term" value="P:heparan sulfate proteoglycan biosynthetic process"/>
    <property type="evidence" value="ECO:0007669"/>
    <property type="project" value="UniProtKB-UniPathway"/>
</dbReference>
<dbReference type="EC" id="2.4.2.26" evidence="6"/>
<keyword evidence="10" id="KW-0479">Metal-binding</keyword>
<dbReference type="Pfam" id="PF12529">
    <property type="entry name" value="Xylo_C"/>
    <property type="match status" value="1"/>
</dbReference>
<comment type="similarity">
    <text evidence="5">Belongs to the glycosyltransferase 14 family. XylT subfamily.</text>
</comment>
<evidence type="ECO:0000256" key="18">
    <source>
        <dbReference type="ARBA" id="ARBA00042865"/>
    </source>
</evidence>
<keyword evidence="15 21" id="KW-0472">Membrane</keyword>
<feature type="domain" description="Xylosyltransferase C-terminal" evidence="22">
    <location>
        <begin position="524"/>
        <end position="671"/>
    </location>
</feature>
<dbReference type="EMBL" id="CAJNRE010009739">
    <property type="protein sequence ID" value="CAF2084472.1"/>
    <property type="molecule type" value="Genomic_DNA"/>
</dbReference>
<feature type="region of interest" description="Disordered" evidence="20">
    <location>
        <begin position="1061"/>
        <end position="1082"/>
    </location>
</feature>
<keyword evidence="9 21" id="KW-0812">Transmembrane</keyword>
<feature type="region of interest" description="Disordered" evidence="20">
    <location>
        <begin position="1238"/>
        <end position="1270"/>
    </location>
</feature>
<dbReference type="GO" id="GO:0050650">
    <property type="term" value="P:chondroitin sulfate proteoglycan biosynthetic process"/>
    <property type="evidence" value="ECO:0007669"/>
    <property type="project" value="TreeGrafter"/>
</dbReference>
<comment type="pathway">
    <text evidence="4">Glycan metabolism; heparan sulfate biosynthesis.</text>
</comment>
<evidence type="ECO:0000256" key="6">
    <source>
        <dbReference type="ARBA" id="ARBA00011972"/>
    </source>
</evidence>
<evidence type="ECO:0000313" key="23">
    <source>
        <dbReference type="EMBL" id="CAF2084472.1"/>
    </source>
</evidence>
<dbReference type="InterPro" id="IPR024448">
    <property type="entry name" value="XylT_C"/>
</dbReference>
<organism evidence="23 24">
    <name type="scientific">Rotaria magnacalcarata</name>
    <dbReference type="NCBI Taxonomy" id="392030"/>
    <lineage>
        <taxon>Eukaryota</taxon>
        <taxon>Metazoa</taxon>
        <taxon>Spiralia</taxon>
        <taxon>Gnathifera</taxon>
        <taxon>Rotifera</taxon>
        <taxon>Eurotatoria</taxon>
        <taxon>Bdelloidea</taxon>
        <taxon>Philodinida</taxon>
        <taxon>Philodinidae</taxon>
        <taxon>Rotaria</taxon>
    </lineage>
</organism>
<reference evidence="23" key="1">
    <citation type="submission" date="2021-02" db="EMBL/GenBank/DDBJ databases">
        <authorList>
            <person name="Nowell W R."/>
        </authorList>
    </citation>
    <scope>NUCLEOTIDE SEQUENCE</scope>
</reference>
<dbReference type="GO" id="GO:0046872">
    <property type="term" value="F:metal ion binding"/>
    <property type="evidence" value="ECO:0007669"/>
    <property type="project" value="UniProtKB-KW"/>
</dbReference>
<evidence type="ECO:0000256" key="1">
    <source>
        <dbReference type="ARBA" id="ARBA00004323"/>
    </source>
</evidence>
<sequence length="1497" mass="172165">MLRWIACPFRRSLHYRRSIIFPIITFMITTGLLYGLVEHYTYATRPVDPDFHSNYSSSHFNCQLRNETLRAIDLASSDYCKNLLQDTSCKINSITNFFPKSLPRLCPIQKGHFGDVIGCLSTDANQTYHGNNSQIFDIDIMCIDHCLKLSLSFAGYNALTGQCFCLSTFNDQHRLIDSNHKCADIVENNHKLKVNSSTVYQTGYTEFGNHLGKRRHGQNNTQIAIVFFLTVGGRKNLRQIKRLLRAIYSKQHYYLIHVDNREDYLYEELLQISKRISNIHLTNKRYPTTWGASTLLAAHLEAFKQIFNELKWNFSFVLNLSESDFPLKPIQVLTNFLSMYTSYNFLRSHGRDPYKFIRSQGLFHTFIHCDDYMFRIGPRPLIQNIIYDGGSDWYVLNRDFVHYVTYGNDELVNGLRHIFNYSLLPCESFFHTVLSNSQHCDTYIRNNLRLVHWNRERGCKCQHKKVVDWCGCSPIIYRNNDRTLLNETIDKPYFFARKFDPTIDEAILDWLDTKISRRDLSNGAFYLQNIYHSNYKTDSLNNVLKLIDTFARTILTDYQQHRRNCFLDDSIYLEQIHSIFESSLFQGYSLQYKFNDGEQFELLMKLNSLTTIGSEQVKRFEVGLELDVKEIVFLDRSKTFIEPKLVKVLIEWESMNDNDTCLVISSPTGVVLQRVKLLPSVEPLIIDIFFPVVSSTNMVGIWEMSIVKENYEASLASLNFLVLLSNEEPSLNEQYLRITKRFWSISNMCTTKLLLECQGQDNRGKRNDEDDCEPLAKKSSGNNLNHHRPYQHIRRQIPKRYSNIVGSFETKRKGSIAHSLPQLKHLPTNISSRPVSKSKNELTNCFNLHRRRSHGAKDYHDNHTIKHDDILAHRMQAAMSSELMHSLDRNLVSSNFKQSIPNSPMVRSYSLNICTCWNEKSDENSCDPDRDGQDKIDSNKEIISIELPTPDYDEINEDIIIKTIKNDINTSEEPIADYDDSKPTIKFESDFKSSEQSTLDILSSYTRPLELTIKSEEETFTSPLPPPLPNLYIQHKENTIHCRTIAESLSTDHKLILKDEQEEEEEEEYLKESESPKSSSQIQLKHRYINAPKNLSYRKIGQSLSCSNLSDVSMTQITNNEANLTMLYNNPSITDEKILDRISLSSPGTSIDINHEKRSSSSKVYNDYKKQASITSLITSTIPSHSIIIKPVHTHFGLRSSTSSGSTNEKLLDMTLSSKQMNVCVINQLNEHLSTRFRRQQREPCSNNNNSNNNTIVNNHSSDDLTQEYMSGNNSIQSNIYDEPKDLPEITSICPPPPPPPPPPLPAGGFPPIIPSINRSLSCQRASTMTSPRESINSNIPSSTVTSTIPSNLSDTRILRELRENPLFTRAKEQLEIEPGSNGRRSGRRLIGSTTKLANTETIANDAVAYVRLDNYSKINMKKVVNESPTPQQQLETIIINSDELNSILGKRTKSMNEMNVVKSRPYSKSSLQAQYRQSELELIFQKRAQRTEQNLM</sequence>
<evidence type="ECO:0000256" key="9">
    <source>
        <dbReference type="ARBA" id="ARBA00022692"/>
    </source>
</evidence>
<keyword evidence="13 21" id="KW-1133">Transmembrane helix</keyword>
<feature type="compositionally biased region" description="Low complexity" evidence="20">
    <location>
        <begin position="1246"/>
        <end position="1260"/>
    </location>
</feature>
<dbReference type="Proteomes" id="UP000663824">
    <property type="component" value="Unassembled WGS sequence"/>
</dbReference>
<dbReference type="GO" id="GO:0030158">
    <property type="term" value="F:protein xylosyltransferase activity"/>
    <property type="evidence" value="ECO:0007669"/>
    <property type="project" value="UniProtKB-EC"/>
</dbReference>
<evidence type="ECO:0000256" key="3">
    <source>
        <dbReference type="ARBA" id="ARBA00004840"/>
    </source>
</evidence>
<comment type="pathway">
    <text evidence="3">Glycan metabolism; chondroitin sulfate biosynthesis.</text>
</comment>
<keyword evidence="17" id="KW-0325">Glycoprotein</keyword>
<dbReference type="InterPro" id="IPR043538">
    <property type="entry name" value="XYLT"/>
</dbReference>
<dbReference type="UniPathway" id="UPA00756"/>
<evidence type="ECO:0000313" key="24">
    <source>
        <dbReference type="Proteomes" id="UP000663824"/>
    </source>
</evidence>
<evidence type="ECO:0000256" key="19">
    <source>
        <dbReference type="ARBA" id="ARBA00047847"/>
    </source>
</evidence>
<evidence type="ECO:0000256" key="7">
    <source>
        <dbReference type="ARBA" id="ARBA00022676"/>
    </source>
</evidence>
<protein>
    <recommendedName>
        <fullName evidence="6">protein xylosyltransferase</fullName>
        <ecNumber evidence="6">2.4.2.26</ecNumber>
    </recommendedName>
    <alternativeName>
        <fullName evidence="18">Peptide O-xylosyltransferase</fullName>
    </alternativeName>
</protein>
<keyword evidence="8" id="KW-0808">Transferase</keyword>
<dbReference type="Pfam" id="PF02485">
    <property type="entry name" value="Branch"/>
    <property type="match status" value="1"/>
</dbReference>
<keyword evidence="11" id="KW-0256">Endoplasmic reticulum</keyword>
<evidence type="ECO:0000256" key="13">
    <source>
        <dbReference type="ARBA" id="ARBA00022989"/>
    </source>
</evidence>
<name>A0A816SFI1_9BILA</name>
<evidence type="ECO:0000256" key="14">
    <source>
        <dbReference type="ARBA" id="ARBA00023034"/>
    </source>
</evidence>
<feature type="region of interest" description="Disordered" evidence="20">
    <location>
        <begin position="1330"/>
        <end position="1349"/>
    </location>
</feature>
<evidence type="ECO:0000259" key="22">
    <source>
        <dbReference type="Pfam" id="PF12529"/>
    </source>
</evidence>
<dbReference type="GO" id="GO:0000139">
    <property type="term" value="C:Golgi membrane"/>
    <property type="evidence" value="ECO:0007669"/>
    <property type="project" value="UniProtKB-SubCell"/>
</dbReference>
<evidence type="ECO:0000256" key="8">
    <source>
        <dbReference type="ARBA" id="ARBA00022679"/>
    </source>
</evidence>
<accession>A0A816SFI1</accession>
<proteinExistence type="inferred from homology"/>
<feature type="compositionally biased region" description="Low complexity" evidence="20">
    <location>
        <begin position="1335"/>
        <end position="1349"/>
    </location>
</feature>
<evidence type="ECO:0000256" key="12">
    <source>
        <dbReference type="ARBA" id="ARBA00022968"/>
    </source>
</evidence>
<dbReference type="PANTHER" id="PTHR46025:SF3">
    <property type="entry name" value="XYLOSYLTRANSFERASE OXT"/>
    <property type="match status" value="1"/>
</dbReference>
<comment type="catalytic activity">
    <reaction evidence="19">
        <text>UDP-alpha-D-xylose + L-seryl-[protein] = 3-O-(beta-D-xylosyl)-L-seryl-[protein] + UDP + H(+)</text>
        <dbReference type="Rhea" id="RHEA:50192"/>
        <dbReference type="Rhea" id="RHEA-COMP:9863"/>
        <dbReference type="Rhea" id="RHEA-COMP:12567"/>
        <dbReference type="ChEBI" id="CHEBI:15378"/>
        <dbReference type="ChEBI" id="CHEBI:29999"/>
        <dbReference type="ChEBI" id="CHEBI:57632"/>
        <dbReference type="ChEBI" id="CHEBI:58223"/>
        <dbReference type="ChEBI" id="CHEBI:132085"/>
        <dbReference type="EC" id="2.4.2.26"/>
    </reaction>
</comment>
<feature type="region of interest" description="Disordered" evidence="20">
    <location>
        <begin position="761"/>
        <end position="791"/>
    </location>
</feature>
<keyword evidence="12" id="KW-0735">Signal-anchor</keyword>
<dbReference type="PANTHER" id="PTHR46025">
    <property type="entry name" value="XYLOSYLTRANSFERASE OXT"/>
    <property type="match status" value="1"/>
</dbReference>
<evidence type="ECO:0000256" key="2">
    <source>
        <dbReference type="ARBA" id="ARBA00004648"/>
    </source>
</evidence>
<evidence type="ECO:0000256" key="20">
    <source>
        <dbReference type="SAM" id="MobiDB-lite"/>
    </source>
</evidence>
<keyword evidence="7" id="KW-0328">Glycosyltransferase</keyword>
<evidence type="ECO:0000256" key="15">
    <source>
        <dbReference type="ARBA" id="ARBA00023136"/>
    </source>
</evidence>
<dbReference type="GO" id="GO:0005789">
    <property type="term" value="C:endoplasmic reticulum membrane"/>
    <property type="evidence" value="ECO:0007669"/>
    <property type="project" value="UniProtKB-SubCell"/>
</dbReference>
<evidence type="ECO:0000256" key="4">
    <source>
        <dbReference type="ARBA" id="ARBA00005093"/>
    </source>
</evidence>
<keyword evidence="14" id="KW-0333">Golgi apparatus</keyword>
<dbReference type="InterPro" id="IPR003406">
    <property type="entry name" value="Glyco_trans_14"/>
</dbReference>
<evidence type="ECO:0000256" key="5">
    <source>
        <dbReference type="ARBA" id="ARBA00010195"/>
    </source>
</evidence>